<dbReference type="Proteomes" id="UP000236721">
    <property type="component" value="Unassembled WGS sequence"/>
</dbReference>
<dbReference type="InterPro" id="IPR038191">
    <property type="entry name" value="YciN_sf"/>
</dbReference>
<dbReference type="Gene3D" id="3.30.300.360">
    <property type="entry name" value="Protein of unknown function (DUF2498)"/>
    <property type="match status" value="1"/>
</dbReference>
<evidence type="ECO:0008006" key="3">
    <source>
        <dbReference type="Google" id="ProtNLM"/>
    </source>
</evidence>
<dbReference type="InterPro" id="IPR019633">
    <property type="entry name" value="DUF2498"/>
</dbReference>
<protein>
    <recommendedName>
        <fullName evidence="3">Protein YciN</fullName>
    </recommendedName>
</protein>
<evidence type="ECO:0000313" key="1">
    <source>
        <dbReference type="EMBL" id="SEG28532.1"/>
    </source>
</evidence>
<dbReference type="AlphaFoldDB" id="A0A1H5YXI8"/>
<dbReference type="NCBIfam" id="NF008265">
    <property type="entry name" value="PRK11037.1"/>
    <property type="match status" value="1"/>
</dbReference>
<organism evidence="1 2">
    <name type="scientific">Vibrio hangzhouensis</name>
    <dbReference type="NCBI Taxonomy" id="462991"/>
    <lineage>
        <taxon>Bacteria</taxon>
        <taxon>Pseudomonadati</taxon>
        <taxon>Pseudomonadota</taxon>
        <taxon>Gammaproteobacteria</taxon>
        <taxon>Vibrionales</taxon>
        <taxon>Vibrionaceae</taxon>
        <taxon>Vibrio</taxon>
    </lineage>
</organism>
<evidence type="ECO:0000313" key="2">
    <source>
        <dbReference type="Proteomes" id="UP000236721"/>
    </source>
</evidence>
<reference evidence="2" key="1">
    <citation type="submission" date="2016-10" db="EMBL/GenBank/DDBJ databases">
        <authorList>
            <person name="Varghese N."/>
            <person name="Submissions S."/>
        </authorList>
    </citation>
    <scope>NUCLEOTIDE SEQUENCE [LARGE SCALE GENOMIC DNA]</scope>
    <source>
        <strain evidence="2">CGMCC 1.7062</strain>
    </source>
</reference>
<dbReference type="EMBL" id="FNVG01000010">
    <property type="protein sequence ID" value="SEG28532.1"/>
    <property type="molecule type" value="Genomic_DNA"/>
</dbReference>
<proteinExistence type="predicted"/>
<keyword evidence="2" id="KW-1185">Reference proteome</keyword>
<dbReference type="Pfam" id="PF10692">
    <property type="entry name" value="DUF2498"/>
    <property type="match status" value="1"/>
</dbReference>
<gene>
    <name evidence="1" type="ORF">SAMN04488244_11065</name>
</gene>
<accession>A0A1H5YXI8</accession>
<name>A0A1H5YXI8_9VIBR</name>
<sequence>MQDTLECTAKYPDYDLIYIHSTTIISNTYNKQPSYHVNLGIHYGHCRYLEMGINMSQKNAITQFDLLLIANQIIQEHDDYIEGMRADSVEEKDGVLVFKGNYFLDSNGLPTEKTTAVFNMFKYLAHHLSKEFTLK</sequence>